<reference evidence="2" key="1">
    <citation type="journal article" date="2019" name="Int. J. Syst. Evol. Microbiol.">
        <title>The Global Catalogue of Microorganisms (GCM) 10K type strain sequencing project: providing services to taxonomists for standard genome sequencing and annotation.</title>
        <authorList>
            <consortium name="The Broad Institute Genomics Platform"/>
            <consortium name="The Broad Institute Genome Sequencing Center for Infectious Disease"/>
            <person name="Wu L."/>
            <person name="Ma J."/>
        </authorList>
    </citation>
    <scope>NUCLEOTIDE SEQUENCE [LARGE SCALE GENOMIC DNA]</scope>
    <source>
        <strain evidence="2">TISTR 1511</strain>
    </source>
</reference>
<gene>
    <name evidence="1" type="ORF">ACFSUQ_03030</name>
</gene>
<dbReference type="EMBL" id="JBHUNF010000001">
    <property type="protein sequence ID" value="MFD2674275.1"/>
    <property type="molecule type" value="Genomic_DNA"/>
</dbReference>
<keyword evidence="2" id="KW-1185">Reference proteome</keyword>
<organism evidence="1 2">
    <name type="scientific">Gulosibacter bifidus</name>
    <dbReference type="NCBI Taxonomy" id="272239"/>
    <lineage>
        <taxon>Bacteria</taxon>
        <taxon>Bacillati</taxon>
        <taxon>Actinomycetota</taxon>
        <taxon>Actinomycetes</taxon>
        <taxon>Micrococcales</taxon>
        <taxon>Microbacteriaceae</taxon>
        <taxon>Gulosibacter</taxon>
    </lineage>
</organism>
<dbReference type="Proteomes" id="UP001597453">
    <property type="component" value="Unassembled WGS sequence"/>
</dbReference>
<comment type="caution">
    <text evidence="1">The sequence shown here is derived from an EMBL/GenBank/DDBJ whole genome shotgun (WGS) entry which is preliminary data.</text>
</comment>
<accession>A0ABW5RGS4</accession>
<proteinExistence type="predicted"/>
<sequence length="144" mass="15272">MQLWEIPADWHAQHRSSDCAYRVRMRVSHAADVWTALTNAWPMGSDAVLIGGAFIRPVGDDAFDVVSAGEDALDSLDMALNEALGDAVARTANNDADAGAPEVDPIDAIDTSSEASGNHATVIEALRFDTTDELFAQLAAATDD</sequence>
<name>A0ABW5RGS4_9MICO</name>
<protein>
    <submittedName>
        <fullName evidence="1">Uncharacterized protein</fullName>
    </submittedName>
</protein>
<dbReference type="RefSeq" id="WP_083524542.1">
    <property type="nucleotide sequence ID" value="NZ_JBHUNF010000001.1"/>
</dbReference>
<evidence type="ECO:0000313" key="1">
    <source>
        <dbReference type="EMBL" id="MFD2674275.1"/>
    </source>
</evidence>
<evidence type="ECO:0000313" key="2">
    <source>
        <dbReference type="Proteomes" id="UP001597453"/>
    </source>
</evidence>